<dbReference type="PANTHER" id="PTHR48057">
    <property type="entry name" value="LEUCINE-RICH REPEAT SERINE/THREONINE-PROTEIN KINASE 1"/>
    <property type="match status" value="1"/>
</dbReference>
<keyword evidence="1" id="KW-0433">Leucine-rich repeat</keyword>
<feature type="transmembrane region" description="Helical" evidence="6">
    <location>
        <begin position="583"/>
        <end position="608"/>
    </location>
</feature>
<dbReference type="Pfam" id="PF13855">
    <property type="entry name" value="LRR_8"/>
    <property type="match status" value="2"/>
</dbReference>
<evidence type="ECO:0000259" key="8">
    <source>
        <dbReference type="Pfam" id="PF08263"/>
    </source>
</evidence>
<dbReference type="RefSeq" id="XP_019085914.1">
    <property type="nucleotide sequence ID" value="XM_019230369.1"/>
</dbReference>
<accession>A0ABM1QGM6</accession>
<evidence type="ECO:0000256" key="1">
    <source>
        <dbReference type="ARBA" id="ARBA00022614"/>
    </source>
</evidence>
<keyword evidence="4 6" id="KW-1133">Transmembrane helix</keyword>
<evidence type="ECO:0000313" key="10">
    <source>
        <dbReference type="RefSeq" id="XP_019085914.1"/>
    </source>
</evidence>
<sequence length="625" mass="70042">MMIPRQPYSFSGVVATLCFFFLFSFALHTLASPTLHYCRHDQRDALLEFKHEFPISESNPTANAMSSWNKSNDCCFWNGVKCDAKSGKVISLNLFGVFLNNTLKPNSGLFKLQYLQHLILYSCKLYGEIPSSFGNLSHLRKLDLLKNELVGQVPASVGNLTQLSDLSLGENKLSGKIPISVANLTKLRNLDLSNNYFEELPSDISGLHSLEYFYVSGNSFYGPFPTSLFRIPSLQWVHLEENHFKGPIEFGNISSSSTLNRIYLSRNKLDGAIPESISKFLNMEKLDLSYNKIIGPIPTSISQLVNLTYLDLSNNKIIGPIPTSLSQLVNLTYLDLSNNKLEGEVAGFLWRFGVVNLSHNSFSSFGSSFELEEFGEQEYVYLDLDIDSNLFRGPFPHWICKLRKWLRLSINLSNNRFSGSIPQCLRNFTYFPQALILRNNSFSGTLPVMSADASVNALDFSGNRFCGKIPESIGSLEELSILNLSSNALTSDIPQPLADLKNLEALDLSHNQLFGQIPPDLGKIHSLLTMNFSHNNLEGPIPQDQKFQDQNCSSFMDNPKLYGLEKFCGKTYVSNPIPKEEQVINWIAAAIAYGPGVLCGFVIGNVFISHKFRRINPRVVIRSAR</sequence>
<organism evidence="9 10">
    <name type="scientific">Camelina sativa</name>
    <name type="common">False flax</name>
    <name type="synonym">Myagrum sativum</name>
    <dbReference type="NCBI Taxonomy" id="90675"/>
    <lineage>
        <taxon>Eukaryota</taxon>
        <taxon>Viridiplantae</taxon>
        <taxon>Streptophyta</taxon>
        <taxon>Embryophyta</taxon>
        <taxon>Tracheophyta</taxon>
        <taxon>Spermatophyta</taxon>
        <taxon>Magnoliopsida</taxon>
        <taxon>eudicotyledons</taxon>
        <taxon>Gunneridae</taxon>
        <taxon>Pentapetalae</taxon>
        <taxon>rosids</taxon>
        <taxon>malvids</taxon>
        <taxon>Brassicales</taxon>
        <taxon>Brassicaceae</taxon>
        <taxon>Camelineae</taxon>
        <taxon>Camelina</taxon>
    </lineage>
</organism>
<reference evidence="9" key="1">
    <citation type="journal article" date="2014" name="Nat. Commun.">
        <title>The emerging biofuel crop Camelina sativa retains a highly undifferentiated hexaploid genome structure.</title>
        <authorList>
            <person name="Kagale S."/>
            <person name="Koh C."/>
            <person name="Nixon J."/>
            <person name="Bollina V."/>
            <person name="Clarke W.E."/>
            <person name="Tuteja R."/>
            <person name="Spillane C."/>
            <person name="Robinson S.J."/>
            <person name="Links M.G."/>
            <person name="Clarke C."/>
            <person name="Higgins E.E."/>
            <person name="Huebert T."/>
            <person name="Sharpe A.G."/>
            <person name="Parkin I.A."/>
        </authorList>
    </citation>
    <scope>NUCLEOTIDE SEQUENCE [LARGE SCALE GENOMIC DNA]</scope>
    <source>
        <strain evidence="9">cv. DH55</strain>
    </source>
</reference>
<feature type="signal peptide" evidence="7">
    <location>
        <begin position="1"/>
        <end position="31"/>
    </location>
</feature>
<dbReference type="SUPFAM" id="SSF52058">
    <property type="entry name" value="L domain-like"/>
    <property type="match status" value="2"/>
</dbReference>
<keyword evidence="7" id="KW-0732">Signal</keyword>
<evidence type="ECO:0000256" key="3">
    <source>
        <dbReference type="ARBA" id="ARBA00022737"/>
    </source>
</evidence>
<keyword evidence="3" id="KW-0677">Repeat</keyword>
<dbReference type="Pfam" id="PF00560">
    <property type="entry name" value="LRR_1"/>
    <property type="match status" value="4"/>
</dbReference>
<dbReference type="Pfam" id="PF08263">
    <property type="entry name" value="LRRNT_2"/>
    <property type="match status" value="1"/>
</dbReference>
<dbReference type="InterPro" id="IPR052595">
    <property type="entry name" value="LRRC69/RLP"/>
</dbReference>
<evidence type="ECO:0000256" key="6">
    <source>
        <dbReference type="SAM" id="Phobius"/>
    </source>
</evidence>
<dbReference type="InterPro" id="IPR032675">
    <property type="entry name" value="LRR_dom_sf"/>
</dbReference>
<keyword evidence="9" id="KW-1185">Reference proteome</keyword>
<protein>
    <submittedName>
        <fullName evidence="10">Receptor like protein 30-like</fullName>
    </submittedName>
</protein>
<dbReference type="SMART" id="SM00365">
    <property type="entry name" value="LRR_SD22"/>
    <property type="match status" value="5"/>
</dbReference>
<evidence type="ECO:0000313" key="9">
    <source>
        <dbReference type="Proteomes" id="UP000694864"/>
    </source>
</evidence>
<evidence type="ECO:0000256" key="4">
    <source>
        <dbReference type="ARBA" id="ARBA00022989"/>
    </source>
</evidence>
<dbReference type="PROSITE" id="PS51450">
    <property type="entry name" value="LRR"/>
    <property type="match status" value="2"/>
</dbReference>
<dbReference type="InterPro" id="IPR001611">
    <property type="entry name" value="Leu-rich_rpt"/>
</dbReference>
<dbReference type="PRINTS" id="PR00019">
    <property type="entry name" value="LEURICHRPT"/>
</dbReference>
<evidence type="ECO:0000256" key="2">
    <source>
        <dbReference type="ARBA" id="ARBA00022692"/>
    </source>
</evidence>
<gene>
    <name evidence="10" type="primary">LOC104713860</name>
</gene>
<evidence type="ECO:0000256" key="7">
    <source>
        <dbReference type="SAM" id="SignalP"/>
    </source>
</evidence>
<evidence type="ECO:0000256" key="5">
    <source>
        <dbReference type="ARBA" id="ARBA00023136"/>
    </source>
</evidence>
<reference evidence="10" key="2">
    <citation type="submission" date="2025-08" db="UniProtKB">
        <authorList>
            <consortium name="RefSeq"/>
        </authorList>
    </citation>
    <scope>IDENTIFICATION</scope>
    <source>
        <tissue evidence="10">Leaf</tissue>
    </source>
</reference>
<dbReference type="InterPro" id="IPR013210">
    <property type="entry name" value="LRR_N_plant-typ"/>
</dbReference>
<dbReference type="GeneID" id="104713860"/>
<dbReference type="InterPro" id="IPR003591">
    <property type="entry name" value="Leu-rich_rpt_typical-subtyp"/>
</dbReference>
<dbReference type="Gene3D" id="3.80.10.10">
    <property type="entry name" value="Ribonuclease Inhibitor"/>
    <property type="match status" value="4"/>
</dbReference>
<dbReference type="SMART" id="SM00369">
    <property type="entry name" value="LRR_TYP"/>
    <property type="match status" value="6"/>
</dbReference>
<dbReference type="PANTHER" id="PTHR48057:SF29">
    <property type="entry name" value="OS02G0609900 PROTEIN"/>
    <property type="match status" value="1"/>
</dbReference>
<feature type="domain" description="Leucine-rich repeat-containing N-terminal plant-type" evidence="8">
    <location>
        <begin position="40"/>
        <end position="83"/>
    </location>
</feature>
<feature type="chain" id="PRO_5045945644" evidence="7">
    <location>
        <begin position="32"/>
        <end position="625"/>
    </location>
</feature>
<proteinExistence type="predicted"/>
<keyword evidence="2 6" id="KW-0812">Transmembrane</keyword>
<keyword evidence="5 6" id="KW-0472">Membrane</keyword>
<dbReference type="Proteomes" id="UP000694864">
    <property type="component" value="Chromosome 9"/>
</dbReference>
<name>A0ABM1QGM6_CAMSA</name>